<organism evidence="2 3">
    <name type="scientific">Roseateles rivi</name>
    <dbReference type="NCBI Taxonomy" id="3299028"/>
    <lineage>
        <taxon>Bacteria</taxon>
        <taxon>Pseudomonadati</taxon>
        <taxon>Pseudomonadota</taxon>
        <taxon>Betaproteobacteria</taxon>
        <taxon>Burkholderiales</taxon>
        <taxon>Sphaerotilaceae</taxon>
        <taxon>Roseateles</taxon>
    </lineage>
</organism>
<gene>
    <name evidence="2" type="ORF">ACG0Z6_04915</name>
</gene>
<keyword evidence="3" id="KW-1185">Reference proteome</keyword>
<protein>
    <submittedName>
        <fullName evidence="2">Cysteine peptidase family C39 domain-containing protein</fullName>
    </submittedName>
</protein>
<proteinExistence type="predicted"/>
<accession>A0ABW7FTF7</accession>
<name>A0ABW7FTF7_9BURK</name>
<feature type="domain" description="Peptidase C39" evidence="1">
    <location>
        <begin position="3"/>
        <end position="39"/>
    </location>
</feature>
<comment type="caution">
    <text evidence="2">The sequence shown here is derived from an EMBL/GenBank/DDBJ whole genome shotgun (WGS) entry which is preliminary data.</text>
</comment>
<dbReference type="Proteomes" id="UP001606099">
    <property type="component" value="Unassembled WGS sequence"/>
</dbReference>
<dbReference type="EMBL" id="JBIGHZ010000002">
    <property type="protein sequence ID" value="MFG6447581.1"/>
    <property type="molecule type" value="Genomic_DNA"/>
</dbReference>
<dbReference type="RefSeq" id="WP_394459044.1">
    <property type="nucleotide sequence ID" value="NZ_JBIGHZ010000002.1"/>
</dbReference>
<dbReference type="Pfam" id="PF03412">
    <property type="entry name" value="Peptidase_C39"/>
    <property type="match status" value="1"/>
</dbReference>
<evidence type="ECO:0000313" key="3">
    <source>
        <dbReference type="Proteomes" id="UP001606099"/>
    </source>
</evidence>
<reference evidence="2 3" key="1">
    <citation type="submission" date="2024-08" db="EMBL/GenBank/DDBJ databases">
        <authorList>
            <person name="Lu H."/>
        </authorList>
    </citation>
    <scope>NUCLEOTIDE SEQUENCE [LARGE SCALE GENOMIC DNA]</scope>
    <source>
        <strain evidence="2 3">BYS180W</strain>
    </source>
</reference>
<evidence type="ECO:0000313" key="2">
    <source>
        <dbReference type="EMBL" id="MFG6447581.1"/>
    </source>
</evidence>
<evidence type="ECO:0000259" key="1">
    <source>
        <dbReference type="Pfam" id="PF03412"/>
    </source>
</evidence>
<dbReference type="InterPro" id="IPR005074">
    <property type="entry name" value="Peptidase_C39"/>
</dbReference>
<sequence length="50" mass="5304">MNINIIYQSTASECTLACLAMVSGYHGCLIEVGNLRARFPQSGKAPISSS</sequence>
<dbReference type="Gene3D" id="3.90.70.10">
    <property type="entry name" value="Cysteine proteinases"/>
    <property type="match status" value="1"/>
</dbReference>